<dbReference type="Proteomes" id="UP000176651">
    <property type="component" value="Unassembled WGS sequence"/>
</dbReference>
<gene>
    <name evidence="7" type="ORF">A2V68_01710</name>
</gene>
<comment type="caution">
    <text evidence="7">The sequence shown here is derived from an EMBL/GenBank/DDBJ whole genome shotgun (WGS) entry which is preliminary data.</text>
</comment>
<dbReference type="NCBIfam" id="NF004018">
    <property type="entry name" value="PRK05480.1"/>
    <property type="match status" value="1"/>
</dbReference>
<dbReference type="SUPFAM" id="SSF52540">
    <property type="entry name" value="P-loop containing nucleoside triphosphate hydrolases"/>
    <property type="match status" value="1"/>
</dbReference>
<name>A0A1F4NSX8_UNCK3</name>
<dbReference type="Gene3D" id="3.40.50.300">
    <property type="entry name" value="P-loop containing nucleotide triphosphate hydrolases"/>
    <property type="match status" value="1"/>
</dbReference>
<dbReference type="InterPro" id="IPR006083">
    <property type="entry name" value="PRK/URK"/>
</dbReference>
<dbReference type="InterPro" id="IPR000764">
    <property type="entry name" value="Uridine_kinase-like"/>
</dbReference>
<dbReference type="PRINTS" id="PR00988">
    <property type="entry name" value="URIDINKINASE"/>
</dbReference>
<dbReference type="EC" id="2.7.1.48" evidence="2"/>
<proteinExistence type="predicted"/>
<evidence type="ECO:0000256" key="3">
    <source>
        <dbReference type="ARBA" id="ARBA00022679"/>
    </source>
</evidence>
<evidence type="ECO:0000256" key="2">
    <source>
        <dbReference type="ARBA" id="ARBA00012137"/>
    </source>
</evidence>
<dbReference type="PANTHER" id="PTHR10285">
    <property type="entry name" value="URIDINE KINASE"/>
    <property type="match status" value="1"/>
</dbReference>
<evidence type="ECO:0000256" key="4">
    <source>
        <dbReference type="ARBA" id="ARBA00022741"/>
    </source>
</evidence>
<dbReference type="GO" id="GO:0004849">
    <property type="term" value="F:uridine kinase activity"/>
    <property type="evidence" value="ECO:0007669"/>
    <property type="project" value="UniProtKB-EC"/>
</dbReference>
<comment type="pathway">
    <text evidence="1">Pyrimidine metabolism; UMP biosynthesis via salvage pathway; UMP from uridine: step 1/1.</text>
</comment>
<sequence length="205" mass="23223">MIAIAGGTGSGKTYVAKKLQEADSKNVIIISHDHYYKDRSDVPLGKRKELNYDEPAALDNALFLEHLKKFKAGQPVDIPQYDFGTHTRRAETRRVEPKPVIIVEGILILTDPAIRALFDLTLFVEVDADIRLARRLARDVGERDRSFQESLNQYLVSAQPMYDRYVEPGKDYADLIINNNGTQEELADALVTLRARIKEVLGKRQ</sequence>
<reference evidence="7 8" key="1">
    <citation type="journal article" date="2016" name="Nat. Commun.">
        <title>Thousands of microbial genomes shed light on interconnected biogeochemical processes in an aquifer system.</title>
        <authorList>
            <person name="Anantharaman K."/>
            <person name="Brown C.T."/>
            <person name="Hug L.A."/>
            <person name="Sharon I."/>
            <person name="Castelle C.J."/>
            <person name="Probst A.J."/>
            <person name="Thomas B.C."/>
            <person name="Singh A."/>
            <person name="Wilkins M.J."/>
            <person name="Karaoz U."/>
            <person name="Brodie E.L."/>
            <person name="Williams K.H."/>
            <person name="Hubbard S.S."/>
            <person name="Banfield J.F."/>
        </authorList>
    </citation>
    <scope>NUCLEOTIDE SEQUENCE [LARGE SCALE GENOMIC DNA]</scope>
</reference>
<keyword evidence="4" id="KW-0547">Nucleotide-binding</keyword>
<keyword evidence="3" id="KW-0808">Transferase</keyword>
<feature type="domain" description="Phosphoribulokinase/uridine kinase" evidence="6">
    <location>
        <begin position="1"/>
        <end position="182"/>
    </location>
</feature>
<evidence type="ECO:0000259" key="6">
    <source>
        <dbReference type="Pfam" id="PF00485"/>
    </source>
</evidence>
<dbReference type="AlphaFoldDB" id="A0A1F4NSX8"/>
<dbReference type="EMBL" id="META01000002">
    <property type="protein sequence ID" value="OGB74456.1"/>
    <property type="molecule type" value="Genomic_DNA"/>
</dbReference>
<dbReference type="CDD" id="cd02023">
    <property type="entry name" value="UMPK"/>
    <property type="match status" value="1"/>
</dbReference>
<dbReference type="STRING" id="1798535.A2V68_01710"/>
<dbReference type="GO" id="GO:0044206">
    <property type="term" value="P:UMP salvage"/>
    <property type="evidence" value="ECO:0007669"/>
    <property type="project" value="UniProtKB-UniPathway"/>
</dbReference>
<organism evidence="7 8">
    <name type="scientific">candidate division Kazan bacterium RBG_13_50_9</name>
    <dbReference type="NCBI Taxonomy" id="1798535"/>
    <lineage>
        <taxon>Bacteria</taxon>
        <taxon>Bacteria division Kazan-3B-28</taxon>
    </lineage>
</organism>
<protein>
    <recommendedName>
        <fullName evidence="2">uridine/cytidine kinase</fullName>
        <ecNumber evidence="2">2.7.1.48</ecNumber>
    </recommendedName>
</protein>
<accession>A0A1F4NSX8</accession>
<dbReference type="GO" id="GO:0005524">
    <property type="term" value="F:ATP binding"/>
    <property type="evidence" value="ECO:0007669"/>
    <property type="project" value="InterPro"/>
</dbReference>
<dbReference type="Pfam" id="PF00485">
    <property type="entry name" value="PRK"/>
    <property type="match status" value="1"/>
</dbReference>
<evidence type="ECO:0000256" key="5">
    <source>
        <dbReference type="ARBA" id="ARBA00022777"/>
    </source>
</evidence>
<evidence type="ECO:0000313" key="7">
    <source>
        <dbReference type="EMBL" id="OGB74456.1"/>
    </source>
</evidence>
<dbReference type="UniPathway" id="UPA00574">
    <property type="reaction ID" value="UER00637"/>
</dbReference>
<evidence type="ECO:0000256" key="1">
    <source>
        <dbReference type="ARBA" id="ARBA00004690"/>
    </source>
</evidence>
<evidence type="ECO:0000313" key="8">
    <source>
        <dbReference type="Proteomes" id="UP000176651"/>
    </source>
</evidence>
<keyword evidence="5 7" id="KW-0418">Kinase</keyword>
<dbReference type="InterPro" id="IPR027417">
    <property type="entry name" value="P-loop_NTPase"/>
</dbReference>